<reference evidence="1" key="1">
    <citation type="submission" date="2019-11" db="EMBL/GenBank/DDBJ databases">
        <title>Nori genome reveals adaptations in red seaweeds to the harsh intertidal environment.</title>
        <authorList>
            <person name="Wang D."/>
            <person name="Mao Y."/>
        </authorList>
    </citation>
    <scope>NUCLEOTIDE SEQUENCE</scope>
    <source>
        <tissue evidence="1">Gametophyte</tissue>
    </source>
</reference>
<keyword evidence="2" id="KW-1185">Reference proteome</keyword>
<name>A0ACC3BND3_PYRYE</name>
<sequence>MSPPAATAADAVTARGPQSPPRAVAGPAGIGGIGDGSASGGSASGGGTDCGDTDSGGAAPQVVPTALTPSDVAALLSRPRLEGPDEAVPAVVAEARVADKVTAAASRPDPPPPPKAPPPASRWFVEPLTPDNLFLHRVASVFTTATTPFQQLAVVDTGTYGRALVLDGKIQTATGDEAFYHEPLVHIPAVLHAARGSTAATCGSGGSGDGGSAEGLLPAAPKSALVLGGGDGGSVRELLRWPSMAAVTLVDIDGAVVDACRTHLRSIHGGALDGDPRVRVVIGDAIAYVADGRGTYDLILCDVTDPLEDGPSAALFTREFFVAVGERLSPGGVMAIQAGPSSLVENPRLHPRVMRTLAAVFPHVASFVSYIPTYGSPLGFAVASFTTPTAPPPPAVTDALFATLTGPPLVVMDGASLAGAFGIPASLRRAIAAETVVYTEATPVDTLGASAGGSRGGGDVDDDRGAAPPVSNH</sequence>
<evidence type="ECO:0000313" key="1">
    <source>
        <dbReference type="EMBL" id="KAK1859123.1"/>
    </source>
</evidence>
<gene>
    <name evidence="1" type="ORF">I4F81_001720</name>
</gene>
<dbReference type="EMBL" id="CM020618">
    <property type="protein sequence ID" value="KAK1859123.1"/>
    <property type="molecule type" value="Genomic_DNA"/>
</dbReference>
<proteinExistence type="predicted"/>
<accession>A0ACC3BND3</accession>
<comment type="caution">
    <text evidence="1">The sequence shown here is derived from an EMBL/GenBank/DDBJ whole genome shotgun (WGS) entry which is preliminary data.</text>
</comment>
<organism evidence="1 2">
    <name type="scientific">Pyropia yezoensis</name>
    <name type="common">Susabi-nori</name>
    <name type="synonym">Porphyra yezoensis</name>
    <dbReference type="NCBI Taxonomy" id="2788"/>
    <lineage>
        <taxon>Eukaryota</taxon>
        <taxon>Rhodophyta</taxon>
        <taxon>Bangiophyceae</taxon>
        <taxon>Bangiales</taxon>
        <taxon>Bangiaceae</taxon>
        <taxon>Pyropia</taxon>
    </lineage>
</organism>
<evidence type="ECO:0000313" key="2">
    <source>
        <dbReference type="Proteomes" id="UP000798662"/>
    </source>
</evidence>
<protein>
    <submittedName>
        <fullName evidence="1">Uncharacterized protein</fullName>
    </submittedName>
</protein>
<dbReference type="Proteomes" id="UP000798662">
    <property type="component" value="Chromosome 1"/>
</dbReference>